<organism evidence="2 3">
    <name type="scientific">Dovyalis caffra</name>
    <dbReference type="NCBI Taxonomy" id="77055"/>
    <lineage>
        <taxon>Eukaryota</taxon>
        <taxon>Viridiplantae</taxon>
        <taxon>Streptophyta</taxon>
        <taxon>Embryophyta</taxon>
        <taxon>Tracheophyta</taxon>
        <taxon>Spermatophyta</taxon>
        <taxon>Magnoliopsida</taxon>
        <taxon>eudicotyledons</taxon>
        <taxon>Gunneridae</taxon>
        <taxon>Pentapetalae</taxon>
        <taxon>rosids</taxon>
        <taxon>fabids</taxon>
        <taxon>Malpighiales</taxon>
        <taxon>Salicaceae</taxon>
        <taxon>Flacourtieae</taxon>
        <taxon>Dovyalis</taxon>
    </lineage>
</organism>
<accession>A0AAV1SHN5</accession>
<feature type="signal peptide" evidence="1">
    <location>
        <begin position="1"/>
        <end position="27"/>
    </location>
</feature>
<evidence type="ECO:0000313" key="2">
    <source>
        <dbReference type="EMBL" id="CAK7349985.1"/>
    </source>
</evidence>
<dbReference type="InterPro" id="IPR002160">
    <property type="entry name" value="Prot_inh_Kunz-lg"/>
</dbReference>
<protein>
    <submittedName>
        <fullName evidence="2">Uncharacterized protein</fullName>
    </submittedName>
</protein>
<dbReference type="PANTHER" id="PTHR33107">
    <property type="entry name" value="KUNITZ TRYPSIN INHIBITOR 2"/>
    <property type="match status" value="1"/>
</dbReference>
<dbReference type="Gene3D" id="2.80.10.50">
    <property type="match status" value="1"/>
</dbReference>
<evidence type="ECO:0000313" key="3">
    <source>
        <dbReference type="Proteomes" id="UP001314170"/>
    </source>
</evidence>
<dbReference type="AlphaFoldDB" id="A0AAV1SHN5"/>
<reference evidence="2 3" key="1">
    <citation type="submission" date="2024-01" db="EMBL/GenBank/DDBJ databases">
        <authorList>
            <person name="Waweru B."/>
        </authorList>
    </citation>
    <scope>NUCLEOTIDE SEQUENCE [LARGE SCALE GENOMIC DNA]</scope>
</reference>
<keyword evidence="1" id="KW-0732">Signal</keyword>
<dbReference type="Proteomes" id="UP001314170">
    <property type="component" value="Unassembled WGS sequence"/>
</dbReference>
<dbReference type="EMBL" id="CAWUPB010001178">
    <property type="protein sequence ID" value="CAK7349985.1"/>
    <property type="molecule type" value="Genomic_DNA"/>
</dbReference>
<dbReference type="InterPro" id="IPR011065">
    <property type="entry name" value="Kunitz_inhibitor_STI-like_sf"/>
</dbReference>
<sequence length="213" mass="23909">MKITKFLVLSFFLFAFTASSFPEAIQAKVPEAVVDSFGNELEAGGSYFIRAFPAGSTTPLAVSSEGMCPPDVRLSAIFDKVSIRITPVQNDSVIYEDTYVNFNLEVPTCRRGDVTTMWKVSYKPGMDRYIVTTGGMGPLKQFKITKDRANDGLYQLSYYPKSEAFNKRLRFELGYLADNDDVTYLTPNANPVLFAFEPYLFGVPKIEYKKVSE</sequence>
<feature type="chain" id="PRO_5043763184" evidence="1">
    <location>
        <begin position="28"/>
        <end position="213"/>
    </location>
</feature>
<evidence type="ECO:0000256" key="1">
    <source>
        <dbReference type="SAM" id="SignalP"/>
    </source>
</evidence>
<dbReference type="SMART" id="SM00452">
    <property type="entry name" value="STI"/>
    <property type="match status" value="1"/>
</dbReference>
<dbReference type="PANTHER" id="PTHR33107:SF5">
    <property type="entry name" value="KUNITZ TRYPSIN INHIBITOR 5"/>
    <property type="match status" value="1"/>
</dbReference>
<comment type="caution">
    <text evidence="2">The sequence shown here is derived from an EMBL/GenBank/DDBJ whole genome shotgun (WGS) entry which is preliminary data.</text>
</comment>
<gene>
    <name evidence="2" type="ORF">DCAF_LOCUS22708</name>
</gene>
<dbReference type="Pfam" id="PF00197">
    <property type="entry name" value="Kunitz_legume"/>
    <property type="match status" value="1"/>
</dbReference>
<dbReference type="GO" id="GO:0004866">
    <property type="term" value="F:endopeptidase inhibitor activity"/>
    <property type="evidence" value="ECO:0007669"/>
    <property type="project" value="InterPro"/>
</dbReference>
<dbReference type="SUPFAM" id="SSF50386">
    <property type="entry name" value="STI-like"/>
    <property type="match status" value="1"/>
</dbReference>
<name>A0AAV1SHN5_9ROSI</name>
<proteinExistence type="predicted"/>
<keyword evidence="3" id="KW-1185">Reference proteome</keyword>